<feature type="domain" description="Reverse transcriptase" evidence="11">
    <location>
        <begin position="455"/>
        <end position="632"/>
    </location>
</feature>
<evidence type="ECO:0000256" key="3">
    <source>
        <dbReference type="ARBA" id="ARBA00022695"/>
    </source>
</evidence>
<dbReference type="FunFam" id="1.10.340.70:FF:000003">
    <property type="entry name" value="Protein CBG25708"/>
    <property type="match status" value="1"/>
</dbReference>
<dbReference type="InterPro" id="IPR041588">
    <property type="entry name" value="Integrase_H2C2"/>
</dbReference>
<dbReference type="GO" id="GO:0003964">
    <property type="term" value="F:RNA-directed DNA polymerase activity"/>
    <property type="evidence" value="ECO:0007669"/>
    <property type="project" value="UniProtKB-KW"/>
</dbReference>
<keyword evidence="8" id="KW-0862">Zinc</keyword>
<evidence type="ECO:0000259" key="11">
    <source>
        <dbReference type="PROSITE" id="PS50878"/>
    </source>
</evidence>
<dbReference type="PANTHER" id="PTHR37984">
    <property type="entry name" value="PROTEIN CBG26694"/>
    <property type="match status" value="1"/>
</dbReference>
<sequence length="1065" mass="122280">MFQSQVPAIEPFDCEGDPTSISFRWDKWKRALEIYFVATNTNAQITKRAMLLHFGGMALQDIYFNIPGAHVTNPDATNVYDTAIKKLDEYFSPKQSYLFERHIFRLMKQEPNEKFEKFLVRLRRQSSKCNFANADENLIDQIIEKCSSNKLRKNILVLGDTATIEKIVAEANSLETVERQLNEFHDRQSTTTTTLNKIDTKTTKLYSKKEVNFCSRCGSKSHKNDNSSCPAINVNCMKCGFKGHFQKHCRTRANKRKSTNLSSNENHKVKKPKTETTKNRESASVDYIFHIDDDATIDCQVGGVNIKMLIDSGSRSNIINDKTWVYMKRSKVIVSNQQKSSDKTFLAYGAKNPLKVLGSFDAQIKVGPKSLLTKFYVIENGSRNLLGKETAISLDVLKLGFVVNSIEEKQFPKFKDVQLNITIDKTVPPVCQPYRRIPIPLELRINKKIDELVKMDIIEPVNNPSSWVSPMVPILKSDDDIRICLDMRAANKAIIRENHPLPTMEQLIPKFCKATYFSKLDIKNAFHQVELDKNSRNITTFITSKGLYRYKRLMFGISCAPEHFQKIMEKMLLPCEGVVNFIDDIVVFGRDKKEHDTRLQHVLTVLKDNNVLLNKNKCIFNANSIQFLGHELSQSGIKPLDKYIKAIETFRPPETIEEIQSFLGLINYVGKWIPNLSTLTEPIRQLLRKKMHKNANIITFWKKEHSTAFDELKNCLSKIPTLGYYDPNDRSQVIADASPVGLSAVLIQYDDNGPRIIAFGNKSLTDIEKRYCQTEKEALALVWAIEHFHMYLYGKKFELITDHKPLEVIFGTRSKPCARIERWVLRLQAYDYKVIYKPGKSNIADPLSRLCTTSIQNSSFEDEHHVNQIVQHARPIALYLKSIIEASNDDDEFKLVKDALMNNAWDASINNYKLFQHELWLHDGVLLRGNKMVIPTKLRKQVLAAAHEGHPSIVNMKARLRTKVWWPKIDKDAENTVKSCRGCTLVSAPNPPVPMKRRELPSKAWVDTAVDFLGPLPSGDHLLVIIDYYSRYKEIEIMKSISTRHNKSIEKNFFTSRKSCKYNSR</sequence>
<dbReference type="Pfam" id="PF00078">
    <property type="entry name" value="RVT_1"/>
    <property type="match status" value="1"/>
</dbReference>
<dbReference type="EC" id="2.7.7.49" evidence="1"/>
<evidence type="ECO:0000313" key="12">
    <source>
        <dbReference type="EMBL" id="CAK1596563.1"/>
    </source>
</evidence>
<accession>A0AAV1LM98</accession>
<keyword evidence="7" id="KW-0695">RNA-directed DNA polymerase</keyword>
<evidence type="ECO:0000256" key="6">
    <source>
        <dbReference type="ARBA" id="ARBA00022801"/>
    </source>
</evidence>
<dbReference type="EMBL" id="CAVLGL010000093">
    <property type="protein sequence ID" value="CAK1596563.1"/>
    <property type="molecule type" value="Genomic_DNA"/>
</dbReference>
<evidence type="ECO:0000256" key="8">
    <source>
        <dbReference type="PROSITE-ProRule" id="PRU00047"/>
    </source>
</evidence>
<dbReference type="Gene3D" id="2.40.70.10">
    <property type="entry name" value="Acid Proteases"/>
    <property type="match status" value="1"/>
</dbReference>
<keyword evidence="8" id="KW-0863">Zinc-finger</keyword>
<dbReference type="Gene3D" id="3.30.70.270">
    <property type="match status" value="2"/>
</dbReference>
<dbReference type="FunFam" id="3.30.70.270:FF:000020">
    <property type="entry name" value="Transposon Tf2-6 polyprotein-like Protein"/>
    <property type="match status" value="1"/>
</dbReference>
<reference evidence="12 13" key="1">
    <citation type="submission" date="2023-11" db="EMBL/GenBank/DDBJ databases">
        <authorList>
            <person name="Hedman E."/>
            <person name="Englund M."/>
            <person name="Stromberg M."/>
            <person name="Nyberg Akerstrom W."/>
            <person name="Nylinder S."/>
            <person name="Jareborg N."/>
            <person name="Kallberg Y."/>
            <person name="Kronander E."/>
        </authorList>
    </citation>
    <scope>NUCLEOTIDE SEQUENCE [LARGE SCALE GENOMIC DNA]</scope>
</reference>
<dbReference type="PROSITE" id="PS50158">
    <property type="entry name" value="ZF_CCHC"/>
    <property type="match status" value="1"/>
</dbReference>
<keyword evidence="13" id="KW-1185">Reference proteome</keyword>
<keyword evidence="2" id="KW-0808">Transferase</keyword>
<dbReference type="PROSITE" id="PS50878">
    <property type="entry name" value="RT_POL"/>
    <property type="match status" value="1"/>
</dbReference>
<dbReference type="AlphaFoldDB" id="A0AAV1LM98"/>
<organism evidence="12 13">
    <name type="scientific">Parnassius mnemosyne</name>
    <name type="common">clouded apollo</name>
    <dbReference type="NCBI Taxonomy" id="213953"/>
    <lineage>
        <taxon>Eukaryota</taxon>
        <taxon>Metazoa</taxon>
        <taxon>Ecdysozoa</taxon>
        <taxon>Arthropoda</taxon>
        <taxon>Hexapoda</taxon>
        <taxon>Insecta</taxon>
        <taxon>Pterygota</taxon>
        <taxon>Neoptera</taxon>
        <taxon>Endopterygota</taxon>
        <taxon>Lepidoptera</taxon>
        <taxon>Glossata</taxon>
        <taxon>Ditrysia</taxon>
        <taxon>Papilionoidea</taxon>
        <taxon>Papilionidae</taxon>
        <taxon>Parnassiinae</taxon>
        <taxon>Parnassini</taxon>
        <taxon>Parnassius</taxon>
        <taxon>Driopa</taxon>
    </lineage>
</organism>
<feature type="region of interest" description="Disordered" evidence="9">
    <location>
        <begin position="253"/>
        <end position="278"/>
    </location>
</feature>
<proteinExistence type="predicted"/>
<name>A0AAV1LM98_9NEOP</name>
<dbReference type="InterPro" id="IPR000477">
    <property type="entry name" value="RT_dom"/>
</dbReference>
<dbReference type="FunFam" id="3.10.20.370:FF:000001">
    <property type="entry name" value="Retrovirus-related Pol polyprotein from transposon 17.6-like protein"/>
    <property type="match status" value="1"/>
</dbReference>
<dbReference type="InterPro" id="IPR041373">
    <property type="entry name" value="RT_RNaseH"/>
</dbReference>
<dbReference type="InterPro" id="IPR043502">
    <property type="entry name" value="DNA/RNA_pol_sf"/>
</dbReference>
<dbReference type="Pfam" id="PF17917">
    <property type="entry name" value="RT_RNaseH"/>
    <property type="match status" value="1"/>
</dbReference>
<dbReference type="InterPro" id="IPR001878">
    <property type="entry name" value="Znf_CCHC"/>
</dbReference>
<dbReference type="PANTHER" id="PTHR37984:SF11">
    <property type="entry name" value="INTEGRASE CATALYTIC DOMAIN-CONTAINING PROTEIN"/>
    <property type="match status" value="1"/>
</dbReference>
<keyword evidence="3" id="KW-0548">Nucleotidyltransferase</keyword>
<dbReference type="Pfam" id="PF17921">
    <property type="entry name" value="Integrase_H2C2"/>
    <property type="match status" value="1"/>
</dbReference>
<dbReference type="GO" id="GO:0016787">
    <property type="term" value="F:hydrolase activity"/>
    <property type="evidence" value="ECO:0007669"/>
    <property type="project" value="UniProtKB-KW"/>
</dbReference>
<dbReference type="GO" id="GO:0008270">
    <property type="term" value="F:zinc ion binding"/>
    <property type="evidence" value="ECO:0007669"/>
    <property type="project" value="UniProtKB-KW"/>
</dbReference>
<dbReference type="SUPFAM" id="SSF50630">
    <property type="entry name" value="Acid proteases"/>
    <property type="match status" value="1"/>
</dbReference>
<evidence type="ECO:0000256" key="2">
    <source>
        <dbReference type="ARBA" id="ARBA00022679"/>
    </source>
</evidence>
<evidence type="ECO:0000256" key="7">
    <source>
        <dbReference type="ARBA" id="ARBA00022918"/>
    </source>
</evidence>
<evidence type="ECO:0000256" key="4">
    <source>
        <dbReference type="ARBA" id="ARBA00022722"/>
    </source>
</evidence>
<evidence type="ECO:0000256" key="1">
    <source>
        <dbReference type="ARBA" id="ARBA00012493"/>
    </source>
</evidence>
<keyword evidence="4" id="KW-0540">Nuclease</keyword>
<dbReference type="Gene3D" id="1.10.340.70">
    <property type="match status" value="1"/>
</dbReference>
<keyword evidence="6" id="KW-0378">Hydrolase</keyword>
<protein>
    <recommendedName>
        <fullName evidence="1">RNA-directed DNA polymerase</fullName>
        <ecNumber evidence="1">2.7.7.49</ecNumber>
    </recommendedName>
</protein>
<dbReference type="GO" id="GO:0003676">
    <property type="term" value="F:nucleic acid binding"/>
    <property type="evidence" value="ECO:0007669"/>
    <property type="project" value="InterPro"/>
</dbReference>
<evidence type="ECO:0000256" key="5">
    <source>
        <dbReference type="ARBA" id="ARBA00022759"/>
    </source>
</evidence>
<feature type="domain" description="CCHC-type" evidence="10">
    <location>
        <begin position="236"/>
        <end position="250"/>
    </location>
</feature>
<evidence type="ECO:0000313" key="13">
    <source>
        <dbReference type="Proteomes" id="UP001314205"/>
    </source>
</evidence>
<keyword evidence="5" id="KW-0255">Endonuclease</keyword>
<evidence type="ECO:0000256" key="9">
    <source>
        <dbReference type="SAM" id="MobiDB-lite"/>
    </source>
</evidence>
<dbReference type="InterPro" id="IPR043128">
    <property type="entry name" value="Rev_trsase/Diguanyl_cyclase"/>
</dbReference>
<evidence type="ECO:0000259" key="10">
    <source>
        <dbReference type="PROSITE" id="PS50158"/>
    </source>
</evidence>
<dbReference type="CDD" id="cd09274">
    <property type="entry name" value="RNase_HI_RT_Ty3"/>
    <property type="match status" value="1"/>
</dbReference>
<dbReference type="CDD" id="cd01647">
    <property type="entry name" value="RT_LTR"/>
    <property type="match status" value="1"/>
</dbReference>
<dbReference type="GO" id="GO:0004519">
    <property type="term" value="F:endonuclease activity"/>
    <property type="evidence" value="ECO:0007669"/>
    <property type="project" value="UniProtKB-KW"/>
</dbReference>
<dbReference type="SUPFAM" id="SSF56672">
    <property type="entry name" value="DNA/RNA polymerases"/>
    <property type="match status" value="1"/>
</dbReference>
<comment type="caution">
    <text evidence="12">The sequence shown here is derived from an EMBL/GenBank/DDBJ whole genome shotgun (WGS) entry which is preliminary data.</text>
</comment>
<gene>
    <name evidence="12" type="ORF">PARMNEM_LOCUS15892</name>
</gene>
<dbReference type="InterPro" id="IPR021109">
    <property type="entry name" value="Peptidase_aspartic_dom_sf"/>
</dbReference>
<dbReference type="Proteomes" id="UP001314205">
    <property type="component" value="Unassembled WGS sequence"/>
</dbReference>
<keyword evidence="8" id="KW-0479">Metal-binding</keyword>
<dbReference type="InterPro" id="IPR050951">
    <property type="entry name" value="Retrovirus_Pol_polyprotein"/>
</dbReference>
<dbReference type="Gene3D" id="3.10.10.10">
    <property type="entry name" value="HIV Type 1 Reverse Transcriptase, subunit A, domain 1"/>
    <property type="match status" value="1"/>
</dbReference>